<gene>
    <name evidence="3" type="ORF">ACFOD3_10060</name>
</gene>
<dbReference type="PANTHER" id="PTHR42928">
    <property type="entry name" value="TRICARBOXYLATE-BINDING PROTEIN"/>
    <property type="match status" value="1"/>
</dbReference>
<keyword evidence="2" id="KW-0732">Signal</keyword>
<accession>A0ABV7BVH9</accession>
<comment type="similarity">
    <text evidence="1">Belongs to the UPF0065 (bug) family.</text>
</comment>
<keyword evidence="4" id="KW-1185">Reference proteome</keyword>
<name>A0ABV7BVH9_9PROT</name>
<dbReference type="Pfam" id="PF03401">
    <property type="entry name" value="TctC"/>
    <property type="match status" value="1"/>
</dbReference>
<dbReference type="Proteomes" id="UP001595420">
    <property type="component" value="Unassembled WGS sequence"/>
</dbReference>
<dbReference type="InterPro" id="IPR005064">
    <property type="entry name" value="BUG"/>
</dbReference>
<organism evidence="3 4">
    <name type="scientific">Falsiroseomonas tokyonensis</name>
    <dbReference type="NCBI Taxonomy" id="430521"/>
    <lineage>
        <taxon>Bacteria</taxon>
        <taxon>Pseudomonadati</taxon>
        <taxon>Pseudomonadota</taxon>
        <taxon>Alphaproteobacteria</taxon>
        <taxon>Acetobacterales</taxon>
        <taxon>Roseomonadaceae</taxon>
        <taxon>Falsiroseomonas</taxon>
    </lineage>
</organism>
<comment type="caution">
    <text evidence="3">The sequence shown here is derived from an EMBL/GenBank/DDBJ whole genome shotgun (WGS) entry which is preliminary data.</text>
</comment>
<evidence type="ECO:0000313" key="4">
    <source>
        <dbReference type="Proteomes" id="UP001595420"/>
    </source>
</evidence>
<dbReference type="RefSeq" id="WP_216836280.1">
    <property type="nucleotide sequence ID" value="NZ_JAFNJS010000002.1"/>
</dbReference>
<protein>
    <submittedName>
        <fullName evidence="3">Bug family tripartite tricarboxylate transporter substrate binding protein</fullName>
    </submittedName>
</protein>
<feature type="signal peptide" evidence="2">
    <location>
        <begin position="1"/>
        <end position="24"/>
    </location>
</feature>
<dbReference type="PIRSF" id="PIRSF017082">
    <property type="entry name" value="YflP"/>
    <property type="match status" value="1"/>
</dbReference>
<evidence type="ECO:0000256" key="1">
    <source>
        <dbReference type="ARBA" id="ARBA00006987"/>
    </source>
</evidence>
<proteinExistence type="inferred from homology"/>
<dbReference type="EMBL" id="JBHRSB010000002">
    <property type="protein sequence ID" value="MFC3000239.1"/>
    <property type="molecule type" value="Genomic_DNA"/>
</dbReference>
<dbReference type="PANTHER" id="PTHR42928:SF5">
    <property type="entry name" value="BLR1237 PROTEIN"/>
    <property type="match status" value="1"/>
</dbReference>
<evidence type="ECO:0000256" key="2">
    <source>
        <dbReference type="SAM" id="SignalP"/>
    </source>
</evidence>
<reference evidence="4" key="1">
    <citation type="journal article" date="2019" name="Int. J. Syst. Evol. Microbiol.">
        <title>The Global Catalogue of Microorganisms (GCM) 10K type strain sequencing project: providing services to taxonomists for standard genome sequencing and annotation.</title>
        <authorList>
            <consortium name="The Broad Institute Genomics Platform"/>
            <consortium name="The Broad Institute Genome Sequencing Center for Infectious Disease"/>
            <person name="Wu L."/>
            <person name="Ma J."/>
        </authorList>
    </citation>
    <scope>NUCLEOTIDE SEQUENCE [LARGE SCALE GENOMIC DNA]</scope>
    <source>
        <strain evidence="4">CGMCC 1.16855</strain>
    </source>
</reference>
<sequence length="324" mass="34350">MTQTTRRFLLAAPALLALPASARAQTAWNPGRPVRIILPYPPGGGTDILARAVAETLRPVIGQPVVVENRPGANGAIGSDALSKAEGDGTTIGMVTSTHTLNKYVMGTLPYDPLADFQPIAKMTIQTLVMVSGTAQPFSDLAGLLAAARARPNAIGFGQTEAVTRFAGTEFARLAGVQMEDVPYRGGGLMMNDIVAGHLPCGWTSTASAMPHLGTGKVRVLCVSTARRTPLLPDVPTAQEGGVAGYDISSWVGMFGPKSLPRPLAESIHAAVAHAYRDPGLVQRFQTLGLEADLRPPADFAQFLVNDDARWADALQHRRIQRMN</sequence>
<evidence type="ECO:0000313" key="3">
    <source>
        <dbReference type="EMBL" id="MFC3000239.1"/>
    </source>
</evidence>
<feature type="chain" id="PRO_5045691111" evidence="2">
    <location>
        <begin position="25"/>
        <end position="324"/>
    </location>
</feature>